<proteinExistence type="predicted"/>
<dbReference type="EMBL" id="JAOXJG010000003">
    <property type="protein sequence ID" value="MCW1238749.1"/>
    <property type="molecule type" value="Genomic_DNA"/>
</dbReference>
<keyword evidence="2" id="KW-1185">Reference proteome</keyword>
<gene>
    <name evidence="1" type="ORF">NGM45_06615</name>
</gene>
<comment type="caution">
    <text evidence="1">The sequence shown here is derived from an EMBL/GenBank/DDBJ whole genome shotgun (WGS) entry which is preliminary data.</text>
</comment>
<evidence type="ECO:0000313" key="2">
    <source>
        <dbReference type="Proteomes" id="UP001060566"/>
    </source>
</evidence>
<reference evidence="1" key="1">
    <citation type="submission" date="2022-10" db="EMBL/GenBank/DDBJ databases">
        <title>De novo draft assembly of the Pseudomonas pretiosus genome isolated from the plants rhizorohere.</title>
        <authorList>
            <person name="Robas M."/>
            <person name="Fernandez V.M."/>
            <person name="Provanza A."/>
            <person name="Jimenez P.A."/>
        </authorList>
    </citation>
    <scope>NUCLEOTIDE SEQUENCE</scope>
    <source>
        <strain evidence="1">SAICEU11T</strain>
    </source>
</reference>
<sequence length="21" mass="2389">MKYKSLVKAMDAGDMKTVMLK</sequence>
<dbReference type="Proteomes" id="UP001060566">
    <property type="component" value="Unassembled WGS sequence"/>
</dbReference>
<organism evidence="1 2">
    <name type="scientific">Bacillus pretiosus</name>
    <dbReference type="NCBI Taxonomy" id="2983392"/>
    <lineage>
        <taxon>Bacteria</taxon>
        <taxon>Bacillati</taxon>
        <taxon>Bacillota</taxon>
        <taxon>Bacilli</taxon>
        <taxon>Bacillales</taxon>
        <taxon>Bacillaceae</taxon>
        <taxon>Bacillus</taxon>
    </lineage>
</organism>
<protein>
    <submittedName>
        <fullName evidence="1">Uncharacterized protein</fullName>
    </submittedName>
</protein>
<accession>A0ABT3EPY6</accession>
<name>A0ABT3EPY6_9BACI</name>
<evidence type="ECO:0000313" key="1">
    <source>
        <dbReference type="EMBL" id="MCW1238749.1"/>
    </source>
</evidence>